<sequence>MAHSIEPVARQRDGISQPLMKPDFRRVEIGLCVWQFKTASMWSRPDGGRGNTLHLVENR</sequence>
<protein>
    <submittedName>
        <fullName evidence="1">Uncharacterized protein</fullName>
    </submittedName>
</protein>
<evidence type="ECO:0000313" key="1">
    <source>
        <dbReference type="EMBL" id="EWZ29416.1"/>
    </source>
</evidence>
<organism evidence="1">
    <name type="scientific">Fusarium oxysporum Fo47</name>
    <dbReference type="NCBI Taxonomy" id="660027"/>
    <lineage>
        <taxon>Eukaryota</taxon>
        <taxon>Fungi</taxon>
        <taxon>Dikarya</taxon>
        <taxon>Ascomycota</taxon>
        <taxon>Pezizomycotina</taxon>
        <taxon>Sordariomycetes</taxon>
        <taxon>Hypocreomycetidae</taxon>
        <taxon>Hypocreales</taxon>
        <taxon>Nectriaceae</taxon>
        <taxon>Fusarium</taxon>
        <taxon>Fusarium oxysporum species complex</taxon>
    </lineage>
</organism>
<dbReference type="AlphaFoldDB" id="W9JC23"/>
<dbReference type="HOGENOM" id="CLU_2885831_0_0_1"/>
<dbReference type="EMBL" id="JH717913">
    <property type="protein sequence ID" value="EWZ29416.1"/>
    <property type="molecule type" value="Genomic_DNA"/>
</dbReference>
<dbReference type="Proteomes" id="UP000030766">
    <property type="component" value="Unassembled WGS sequence"/>
</dbReference>
<reference evidence="1" key="2">
    <citation type="submission" date="2012-06" db="EMBL/GenBank/DDBJ databases">
        <title>Annotation of the Genome Sequence of Fusarium oxysporum Fo47.</title>
        <authorList>
            <consortium name="The Broad Institute Genomics Platform"/>
            <person name="Ma L.-J."/>
            <person name="Corby-Kistler H."/>
            <person name="Broz K."/>
            <person name="Gale L.R."/>
            <person name="Jonkers W."/>
            <person name="O'Donnell K."/>
            <person name="Ploetz R."/>
            <person name="Steinberg C."/>
            <person name="Schwartz D.C."/>
            <person name="VanEtten H."/>
            <person name="Zhou S."/>
            <person name="Young S.K."/>
            <person name="Zeng Q."/>
            <person name="Gargeya S."/>
            <person name="Fitzgerald M."/>
            <person name="Abouelleil A."/>
            <person name="Alvarado L."/>
            <person name="Chapman S.B."/>
            <person name="Gainer-Dewar J."/>
            <person name="Goldberg J."/>
            <person name="Griggs A."/>
            <person name="Gujja S."/>
            <person name="Hansen M."/>
            <person name="Howarth C."/>
            <person name="Imamovic A."/>
            <person name="Ireland A."/>
            <person name="Larimer J."/>
            <person name="McCowan C."/>
            <person name="Murphy C."/>
            <person name="Pearson M."/>
            <person name="Poon T.W."/>
            <person name="Priest M."/>
            <person name="Roberts A."/>
            <person name="Saif S."/>
            <person name="Shea T."/>
            <person name="Sykes S."/>
            <person name="Wortman J."/>
            <person name="Nusbaum C."/>
            <person name="Birren B."/>
        </authorList>
    </citation>
    <scope>NUCLEOTIDE SEQUENCE</scope>
    <source>
        <strain evidence="1">Fo47</strain>
    </source>
</reference>
<dbReference type="VEuPathDB" id="FungiDB:FOZG_17040"/>
<reference evidence="1" key="1">
    <citation type="submission" date="2011-06" db="EMBL/GenBank/DDBJ databases">
        <title>The Genome Sequence of Fusarium oxysporum Fo47.</title>
        <authorList>
            <consortium name="The Broad Institute Genome Sequencing Platform"/>
            <person name="Ma L.-J."/>
            <person name="Gale L.R."/>
            <person name="Schwartz D.C."/>
            <person name="Zhou S."/>
            <person name="Corby-Kistler H."/>
            <person name="Young S.K."/>
            <person name="Zeng Q."/>
            <person name="Gargeya S."/>
            <person name="Fitzgerald M."/>
            <person name="Haas B."/>
            <person name="Abouelleil A."/>
            <person name="Alvarado L."/>
            <person name="Arachchi H.M."/>
            <person name="Berlin A."/>
            <person name="Brown A."/>
            <person name="Chapman S.B."/>
            <person name="Chen Z."/>
            <person name="Dunbar C."/>
            <person name="Freedman E."/>
            <person name="Gearin G."/>
            <person name="Gellesch M."/>
            <person name="Goldberg J."/>
            <person name="Griggs A."/>
            <person name="Gujja S."/>
            <person name="Heiman D."/>
            <person name="Howarth C."/>
            <person name="Larson L."/>
            <person name="Lui A."/>
            <person name="MacDonald P.J.P."/>
            <person name="Mehta T."/>
            <person name="Montmayeur A."/>
            <person name="Murphy C."/>
            <person name="Neiman D."/>
            <person name="Pearson M."/>
            <person name="Priest M."/>
            <person name="Roberts A."/>
            <person name="Saif S."/>
            <person name="Shea T."/>
            <person name="Shenoy N."/>
            <person name="Sisk P."/>
            <person name="Stolte C."/>
            <person name="Sykes S."/>
            <person name="Wortman J."/>
            <person name="Nusbaum C."/>
            <person name="Birren B."/>
        </authorList>
    </citation>
    <scope>NUCLEOTIDE SEQUENCE [LARGE SCALE GENOMIC DNA]</scope>
    <source>
        <strain evidence="1">Fo47</strain>
    </source>
</reference>
<proteinExistence type="predicted"/>
<gene>
    <name evidence="1" type="ORF">FOZG_17040</name>
</gene>
<name>W9JC23_FUSOX</name>
<accession>W9JC23</accession>